<dbReference type="Pfam" id="PF09994">
    <property type="entry name" value="T6SS_Tle1-like_cat"/>
    <property type="match status" value="1"/>
</dbReference>
<gene>
    <name evidence="2" type="primary">KNAG0G00570</name>
    <name evidence="2" type="ordered locus">KNAG_0G00570</name>
</gene>
<feature type="domain" description="T6SS Phospholipase effector Tle1-like catalytic" evidence="1">
    <location>
        <begin position="3"/>
        <end position="389"/>
    </location>
</feature>
<reference evidence="3" key="2">
    <citation type="submission" date="2012-08" db="EMBL/GenBank/DDBJ databases">
        <title>Genome sequence of Kazachstania naganishii.</title>
        <authorList>
            <person name="Gordon J.L."/>
            <person name="Armisen D."/>
            <person name="Proux-Wera E."/>
            <person name="OhEigeartaigh S.S."/>
            <person name="Byrne K.P."/>
            <person name="Wolfe K.H."/>
        </authorList>
    </citation>
    <scope>NUCLEOTIDE SEQUENCE [LARGE SCALE GENOMIC DNA]</scope>
    <source>
        <strain evidence="3">ATCC MYA-139 / BCRC 22969 / CBS 8797 / CCRC 22969 / KCTC 17520 / NBRC 10181 / NCYC 3082</strain>
    </source>
</reference>
<dbReference type="GeneID" id="34526838"/>
<sequence length="628" mass="72578">MAKNIIMCFDGTKENFGPQPFSNVLKLYQMLDASKQLCYYQPGIGTSATFDSVENWTRKLSWSCTRNVLDCMFAFCLEKHIISAYLFLMKHYKDGDSIYMFGFSRGAFIARVLTGILERVGLLNVGLEEMVTMAWKIYEQWEFAEQPIQPNYRNTLVQEFGRIFCRRYQIKIHFQGLFDSVNSVGLFRDRLFPCTQRSNIVGHIRHALALDERRGKFKQVCFAPNPYRPNICTLDYHRYEINRSDPALRSLVNNSRRSENPLIGYTIHRGQWVGSNGAVSPISTISEGSDGQELLSQINKFLSHSGGKSVRDTECSHLTIEGTFEFPKLTSPASESKVPSLGSSHSTVTPDLVEKWFPGDHSDVGGGWLDDGETNASLSDLPLRWILSEAIKYGVHFRPGAIHEFAERYPSVNSLFAPLHDYLGYCTSDHGTIQVLDDDSEDVRISKTNLKSKLERYVRVASQLNFSVHDYSKSKYTVPTGHITWWETFFWWCLEMIPLGLRIENSEGKWRNVYVPNFGRSRCIPEYAEVHWSIIWRIKFVNEYRPKNLPEYVRRVIKRQNNIDLCEMRTKGIFVREHDMQLTERGDTEDITNEFRDELNCQVTEWVNDNWLNVPDDLEILLSKDPTL</sequence>
<evidence type="ECO:0000313" key="3">
    <source>
        <dbReference type="Proteomes" id="UP000006310"/>
    </source>
</evidence>
<dbReference type="EMBL" id="HE978320">
    <property type="protein sequence ID" value="CCK71114.1"/>
    <property type="molecule type" value="Genomic_DNA"/>
</dbReference>
<dbReference type="eggNOG" id="ENOG502QPR9">
    <property type="taxonomic scope" value="Eukaryota"/>
</dbReference>
<dbReference type="OMA" id="FENAWMQ"/>
<dbReference type="Proteomes" id="UP000006310">
    <property type="component" value="Chromosome 7"/>
</dbReference>
<accession>J7S7R0</accession>
<keyword evidence="3" id="KW-1185">Reference proteome</keyword>
<dbReference type="KEGG" id="kng:KNAG_0G00570"/>
<dbReference type="AlphaFoldDB" id="J7S7R0"/>
<dbReference type="PANTHER" id="PTHR33840">
    <property type="match status" value="1"/>
</dbReference>
<dbReference type="STRING" id="1071383.J7S7R0"/>
<proteinExistence type="predicted"/>
<dbReference type="HOGENOM" id="CLU_005049_0_3_1"/>
<dbReference type="OrthoDB" id="3162439at2759"/>
<reference evidence="2 3" key="1">
    <citation type="journal article" date="2011" name="Proc. Natl. Acad. Sci. U.S.A.">
        <title>Evolutionary erosion of yeast sex chromosomes by mating-type switching accidents.</title>
        <authorList>
            <person name="Gordon J.L."/>
            <person name="Armisen D."/>
            <person name="Proux-Wera E."/>
            <person name="Oheigeartaigh S.S."/>
            <person name="Byrne K.P."/>
            <person name="Wolfe K.H."/>
        </authorList>
    </citation>
    <scope>NUCLEOTIDE SEQUENCE [LARGE SCALE GENOMIC DNA]</scope>
    <source>
        <strain evidence="3">ATCC MYA-139 / BCRC 22969 / CBS 8797 / CCRC 22969 / KCTC 17520 / NBRC 10181 / NCYC 3082</strain>
    </source>
</reference>
<dbReference type="PANTHER" id="PTHR33840:SF2">
    <property type="entry name" value="TLE1 PHOSPHOLIPASE DOMAIN-CONTAINING PROTEIN"/>
    <property type="match status" value="1"/>
</dbReference>
<organism evidence="2 3">
    <name type="scientific">Huiozyma naganishii (strain ATCC MYA-139 / BCRC 22969 / CBS 8797 / KCTC 17520 / NBRC 10181 / NCYC 3082 / Yp74L-3)</name>
    <name type="common">Yeast</name>
    <name type="synonym">Kazachstania naganishii</name>
    <dbReference type="NCBI Taxonomy" id="1071383"/>
    <lineage>
        <taxon>Eukaryota</taxon>
        <taxon>Fungi</taxon>
        <taxon>Dikarya</taxon>
        <taxon>Ascomycota</taxon>
        <taxon>Saccharomycotina</taxon>
        <taxon>Saccharomycetes</taxon>
        <taxon>Saccharomycetales</taxon>
        <taxon>Saccharomycetaceae</taxon>
        <taxon>Huiozyma</taxon>
    </lineage>
</organism>
<dbReference type="RefSeq" id="XP_022465360.1">
    <property type="nucleotide sequence ID" value="XM_022608912.1"/>
</dbReference>
<evidence type="ECO:0000259" key="1">
    <source>
        <dbReference type="Pfam" id="PF09994"/>
    </source>
</evidence>
<dbReference type="InterPro" id="IPR018712">
    <property type="entry name" value="Tle1-like_cat"/>
</dbReference>
<evidence type="ECO:0000313" key="2">
    <source>
        <dbReference type="EMBL" id="CCK71114.1"/>
    </source>
</evidence>
<name>J7S7R0_HUIN7</name>
<protein>
    <recommendedName>
        <fullName evidence="1">T6SS Phospholipase effector Tle1-like catalytic domain-containing protein</fullName>
    </recommendedName>
</protein>